<dbReference type="AlphaFoldDB" id="A0A4Z0HTE9"/>
<accession>A0A4Z0HTE9</accession>
<organism evidence="4 5">
    <name type="scientific">Mycolicibacterium peregrinum</name>
    <name type="common">Mycobacterium peregrinum</name>
    <dbReference type="NCBI Taxonomy" id="43304"/>
    <lineage>
        <taxon>Bacteria</taxon>
        <taxon>Bacillati</taxon>
        <taxon>Actinomycetota</taxon>
        <taxon>Actinomycetes</taxon>
        <taxon>Mycobacteriales</taxon>
        <taxon>Mycobacteriaceae</taxon>
        <taxon>Mycolicibacterium</taxon>
    </lineage>
</organism>
<dbReference type="PANTHER" id="PTHR30055:SF151">
    <property type="entry name" value="TRANSCRIPTIONAL REGULATORY PROTEIN"/>
    <property type="match status" value="1"/>
</dbReference>
<evidence type="ECO:0000256" key="1">
    <source>
        <dbReference type="ARBA" id="ARBA00023015"/>
    </source>
</evidence>
<evidence type="ECO:0000256" key="3">
    <source>
        <dbReference type="ARBA" id="ARBA00023163"/>
    </source>
</evidence>
<protein>
    <submittedName>
        <fullName evidence="4">TetR family transcriptional regulator</fullName>
    </submittedName>
</protein>
<keyword evidence="5" id="KW-1185">Reference proteome</keyword>
<evidence type="ECO:0000313" key="5">
    <source>
        <dbReference type="Proteomes" id="UP000297792"/>
    </source>
</evidence>
<dbReference type="InterPro" id="IPR009057">
    <property type="entry name" value="Homeodomain-like_sf"/>
</dbReference>
<sequence>MSEIDERGYRNFLRLEAIVGEARAIADIEGLQAVSMRALAERLGCTPRALYRHVADKDSVLELMADQALADIPTPSSAAPWQTALSEFFTDMYDLLAASPAVATVISQQAVTGEHFRAHADLLVGRLLEAGLPAALAAEAVVTLAQFTLGASLPGTSQRLHDLYRGRGQRSDEQAFPALAHVAVHFTDDDAANRFRTALRRLIGAYEQH</sequence>
<dbReference type="GO" id="GO:0003700">
    <property type="term" value="F:DNA-binding transcription factor activity"/>
    <property type="evidence" value="ECO:0007669"/>
    <property type="project" value="TreeGrafter"/>
</dbReference>
<evidence type="ECO:0000313" key="4">
    <source>
        <dbReference type="EMBL" id="TGB47731.1"/>
    </source>
</evidence>
<dbReference type="InterPro" id="IPR001647">
    <property type="entry name" value="HTH_TetR"/>
</dbReference>
<proteinExistence type="predicted"/>
<dbReference type="Gene3D" id="1.10.357.10">
    <property type="entry name" value="Tetracycline Repressor, domain 2"/>
    <property type="match status" value="1"/>
</dbReference>
<dbReference type="EMBL" id="RWKA01000001">
    <property type="protein sequence ID" value="TGB47731.1"/>
    <property type="molecule type" value="Genomic_DNA"/>
</dbReference>
<keyword evidence="3" id="KW-0804">Transcription</keyword>
<dbReference type="InterPro" id="IPR050109">
    <property type="entry name" value="HTH-type_TetR-like_transc_reg"/>
</dbReference>
<comment type="caution">
    <text evidence="4">The sequence shown here is derived from an EMBL/GenBank/DDBJ whole genome shotgun (WGS) entry which is preliminary data.</text>
</comment>
<dbReference type="PANTHER" id="PTHR30055">
    <property type="entry name" value="HTH-TYPE TRANSCRIPTIONAL REGULATOR RUTR"/>
    <property type="match status" value="1"/>
</dbReference>
<dbReference type="SUPFAM" id="SSF46689">
    <property type="entry name" value="Homeodomain-like"/>
    <property type="match status" value="1"/>
</dbReference>
<keyword evidence="2" id="KW-0238">DNA-binding</keyword>
<gene>
    <name evidence="4" type="ORF">EJD98_02130</name>
</gene>
<dbReference type="InterPro" id="IPR004111">
    <property type="entry name" value="Repressor_TetR_C"/>
</dbReference>
<dbReference type="PROSITE" id="PS50977">
    <property type="entry name" value="HTH_TETR_2"/>
    <property type="match status" value="1"/>
</dbReference>
<dbReference type="Pfam" id="PF02909">
    <property type="entry name" value="TetR_C_1"/>
    <property type="match status" value="1"/>
</dbReference>
<dbReference type="RefSeq" id="WP_051577037.1">
    <property type="nucleotide sequence ID" value="NZ_RWJZ01000001.1"/>
</dbReference>
<dbReference type="GO" id="GO:0045892">
    <property type="term" value="P:negative regulation of DNA-templated transcription"/>
    <property type="evidence" value="ECO:0007669"/>
    <property type="project" value="InterPro"/>
</dbReference>
<dbReference type="GO" id="GO:0000976">
    <property type="term" value="F:transcription cis-regulatory region binding"/>
    <property type="evidence" value="ECO:0007669"/>
    <property type="project" value="TreeGrafter"/>
</dbReference>
<dbReference type="SUPFAM" id="SSF48498">
    <property type="entry name" value="Tetracyclin repressor-like, C-terminal domain"/>
    <property type="match status" value="1"/>
</dbReference>
<keyword evidence="1" id="KW-0805">Transcription regulation</keyword>
<dbReference type="Pfam" id="PF00440">
    <property type="entry name" value="TetR_N"/>
    <property type="match status" value="1"/>
</dbReference>
<dbReference type="InterPro" id="IPR036271">
    <property type="entry name" value="Tet_transcr_reg_TetR-rel_C_sf"/>
</dbReference>
<reference evidence="4 5" key="1">
    <citation type="submission" date="2018-12" db="EMBL/GenBank/DDBJ databases">
        <title>Draft genome sequences of Mycolicibacterium peregrinum isolated from a pig with lymphadenitis and from soil on the same Japanese pig farm.</title>
        <authorList>
            <person name="Komatsu T."/>
            <person name="Ohya K."/>
            <person name="Sawai K."/>
            <person name="Odoi J.O."/>
            <person name="Otsu K."/>
            <person name="Ota A."/>
            <person name="Ito T."/>
            <person name="Kawai M."/>
            <person name="Maruyama F."/>
        </authorList>
    </citation>
    <scope>NUCLEOTIDE SEQUENCE [LARGE SCALE GENOMIC DNA]</scope>
    <source>
        <strain evidence="4 5">138</strain>
    </source>
</reference>
<name>A0A4Z0HTE9_MYCPR</name>
<dbReference type="Proteomes" id="UP000297792">
    <property type="component" value="Unassembled WGS sequence"/>
</dbReference>
<evidence type="ECO:0000256" key="2">
    <source>
        <dbReference type="ARBA" id="ARBA00023125"/>
    </source>
</evidence>